<organism evidence="2 3">
    <name type="scientific">Merdimmobilis hominis</name>
    <dbReference type="NCBI Taxonomy" id="2897707"/>
    <lineage>
        <taxon>Bacteria</taxon>
        <taxon>Bacillati</taxon>
        <taxon>Bacillota</taxon>
        <taxon>Clostridia</taxon>
        <taxon>Eubacteriales</taxon>
        <taxon>Oscillospiraceae</taxon>
        <taxon>Merdimmobilis</taxon>
    </lineage>
</organism>
<dbReference type="RefSeq" id="WP_204447751.1">
    <property type="nucleotide sequence ID" value="NZ_JACJKY010000021.1"/>
</dbReference>
<keyword evidence="1" id="KW-0812">Transmembrane</keyword>
<name>A0A939BF30_9FIRM</name>
<keyword evidence="1" id="KW-0472">Membrane</keyword>
<accession>A0A939BF30</accession>
<feature type="transmembrane region" description="Helical" evidence="1">
    <location>
        <begin position="6"/>
        <end position="26"/>
    </location>
</feature>
<reference evidence="2" key="1">
    <citation type="submission" date="2020-08" db="EMBL/GenBank/DDBJ databases">
        <authorList>
            <person name="Cejkova D."/>
            <person name="Kubasova T."/>
            <person name="Jahodarova E."/>
            <person name="Rychlik I."/>
        </authorList>
    </citation>
    <scope>NUCLEOTIDE SEQUENCE</scope>
    <source>
        <strain evidence="2">An559</strain>
    </source>
</reference>
<dbReference type="AlphaFoldDB" id="A0A939BF30"/>
<comment type="caution">
    <text evidence="2">The sequence shown here is derived from an EMBL/GenBank/DDBJ whole genome shotgun (WGS) entry which is preliminary data.</text>
</comment>
<keyword evidence="1" id="KW-1133">Transmembrane helix</keyword>
<dbReference type="Proteomes" id="UP000774750">
    <property type="component" value="Unassembled WGS sequence"/>
</dbReference>
<evidence type="ECO:0000313" key="3">
    <source>
        <dbReference type="Proteomes" id="UP000774750"/>
    </source>
</evidence>
<reference evidence="2" key="2">
    <citation type="journal article" date="2021" name="Sci. Rep.">
        <title>The distribution of antibiotic resistance genes in chicken gut microbiota commensals.</title>
        <authorList>
            <person name="Juricova H."/>
            <person name="Matiasovicova J."/>
            <person name="Kubasova T."/>
            <person name="Cejkova D."/>
            <person name="Rychlik I."/>
        </authorList>
    </citation>
    <scope>NUCLEOTIDE SEQUENCE</scope>
    <source>
        <strain evidence="2">An559</strain>
    </source>
</reference>
<evidence type="ECO:0000313" key="2">
    <source>
        <dbReference type="EMBL" id="MBM6921627.1"/>
    </source>
</evidence>
<sequence>MGEYLAMAFLIVTSLLGIILLARLCLMQLCGGACPRGVHVLPMSGEVTSAEWMLRRLLYRGARQIVVIDLGCSAHTREILRRFCDDHAAVTVISPDT</sequence>
<evidence type="ECO:0000256" key="1">
    <source>
        <dbReference type="SAM" id="Phobius"/>
    </source>
</evidence>
<gene>
    <name evidence="2" type="ORF">H6A12_10745</name>
</gene>
<dbReference type="EMBL" id="JACJKY010000021">
    <property type="protein sequence ID" value="MBM6921627.1"/>
    <property type="molecule type" value="Genomic_DNA"/>
</dbReference>
<proteinExistence type="predicted"/>
<protein>
    <submittedName>
        <fullName evidence="2">Uncharacterized protein</fullName>
    </submittedName>
</protein>
<keyword evidence="3" id="KW-1185">Reference proteome</keyword>